<evidence type="ECO:0000256" key="3">
    <source>
        <dbReference type="ARBA" id="ARBA00006702"/>
    </source>
</evidence>
<dbReference type="EC" id="3.1.3.16" evidence="4"/>
<keyword evidence="6 12" id="KW-0378">Hydrolase</keyword>
<dbReference type="EMBL" id="JAGGNH010000005">
    <property type="protein sequence ID" value="KAJ0971716.1"/>
    <property type="molecule type" value="Genomic_DNA"/>
</dbReference>
<accession>A0A9D5HCI4</accession>
<dbReference type="OrthoDB" id="10264738at2759"/>
<dbReference type="PROSITE" id="PS51746">
    <property type="entry name" value="PPM_2"/>
    <property type="match status" value="1"/>
</dbReference>
<evidence type="ECO:0000256" key="9">
    <source>
        <dbReference type="ARBA" id="ARBA00023211"/>
    </source>
</evidence>
<dbReference type="AlphaFoldDB" id="A0A9D5HCI4"/>
<evidence type="ECO:0000313" key="16">
    <source>
        <dbReference type="Proteomes" id="UP001085076"/>
    </source>
</evidence>
<dbReference type="GO" id="GO:0046872">
    <property type="term" value="F:metal ion binding"/>
    <property type="evidence" value="ECO:0007669"/>
    <property type="project" value="UniProtKB-KW"/>
</dbReference>
<dbReference type="Pfam" id="PF00481">
    <property type="entry name" value="PP2C"/>
    <property type="match status" value="1"/>
</dbReference>
<evidence type="ECO:0000256" key="10">
    <source>
        <dbReference type="ARBA" id="ARBA00047761"/>
    </source>
</evidence>
<evidence type="ECO:0000256" key="7">
    <source>
        <dbReference type="ARBA" id="ARBA00022842"/>
    </source>
</evidence>
<reference evidence="15" key="1">
    <citation type="submission" date="2021-03" db="EMBL/GenBank/DDBJ databases">
        <authorList>
            <person name="Li Z."/>
            <person name="Yang C."/>
        </authorList>
    </citation>
    <scope>NUCLEOTIDE SEQUENCE</scope>
    <source>
        <strain evidence="15">Dzin_1.0</strain>
        <tissue evidence="15">Leaf</tissue>
    </source>
</reference>
<feature type="region of interest" description="Disordered" evidence="13">
    <location>
        <begin position="382"/>
        <end position="420"/>
    </location>
</feature>
<evidence type="ECO:0000313" key="15">
    <source>
        <dbReference type="EMBL" id="KAJ0971716.1"/>
    </source>
</evidence>
<dbReference type="SUPFAM" id="SSF81606">
    <property type="entry name" value="PP2C-like"/>
    <property type="match status" value="1"/>
</dbReference>
<comment type="catalytic activity">
    <reaction evidence="11">
        <text>O-phospho-L-threonyl-[protein] + H2O = L-threonyl-[protein] + phosphate</text>
        <dbReference type="Rhea" id="RHEA:47004"/>
        <dbReference type="Rhea" id="RHEA-COMP:11060"/>
        <dbReference type="Rhea" id="RHEA-COMP:11605"/>
        <dbReference type="ChEBI" id="CHEBI:15377"/>
        <dbReference type="ChEBI" id="CHEBI:30013"/>
        <dbReference type="ChEBI" id="CHEBI:43474"/>
        <dbReference type="ChEBI" id="CHEBI:61977"/>
        <dbReference type="EC" id="3.1.3.16"/>
    </reaction>
</comment>
<gene>
    <name evidence="15" type="ORF">J5N97_019675</name>
</gene>
<evidence type="ECO:0000256" key="11">
    <source>
        <dbReference type="ARBA" id="ARBA00048336"/>
    </source>
</evidence>
<dbReference type="InterPro" id="IPR000222">
    <property type="entry name" value="PP2C_BS"/>
</dbReference>
<dbReference type="Gene3D" id="3.60.40.10">
    <property type="entry name" value="PPM-type phosphatase domain"/>
    <property type="match status" value="1"/>
</dbReference>
<dbReference type="Proteomes" id="UP001085076">
    <property type="component" value="Miscellaneous, Linkage group lg05"/>
</dbReference>
<dbReference type="InterPro" id="IPR036457">
    <property type="entry name" value="PPM-type-like_dom_sf"/>
</dbReference>
<dbReference type="PROSITE" id="PS01032">
    <property type="entry name" value="PPM_1"/>
    <property type="match status" value="1"/>
</dbReference>
<feature type="compositionally biased region" description="Basic and acidic residues" evidence="13">
    <location>
        <begin position="1"/>
        <end position="13"/>
    </location>
</feature>
<keyword evidence="9" id="KW-0464">Manganese</keyword>
<dbReference type="GO" id="GO:0004722">
    <property type="term" value="F:protein serine/threonine phosphatase activity"/>
    <property type="evidence" value="ECO:0007669"/>
    <property type="project" value="UniProtKB-EC"/>
</dbReference>
<evidence type="ECO:0000256" key="13">
    <source>
        <dbReference type="SAM" id="MobiDB-lite"/>
    </source>
</evidence>
<dbReference type="SMART" id="SM00332">
    <property type="entry name" value="PP2Cc"/>
    <property type="match status" value="1"/>
</dbReference>
<feature type="region of interest" description="Disordered" evidence="13">
    <location>
        <begin position="1"/>
        <end position="89"/>
    </location>
</feature>
<comment type="caution">
    <text evidence="15">The sequence shown here is derived from an EMBL/GenBank/DDBJ whole genome shotgun (WGS) entry which is preliminary data.</text>
</comment>
<protein>
    <recommendedName>
        <fullName evidence="4">protein-serine/threonine phosphatase</fullName>
        <ecNumber evidence="4">3.1.3.16</ecNumber>
    </recommendedName>
</protein>
<comment type="catalytic activity">
    <reaction evidence="10">
        <text>O-phospho-L-seryl-[protein] + H2O = L-seryl-[protein] + phosphate</text>
        <dbReference type="Rhea" id="RHEA:20629"/>
        <dbReference type="Rhea" id="RHEA-COMP:9863"/>
        <dbReference type="Rhea" id="RHEA-COMP:11604"/>
        <dbReference type="ChEBI" id="CHEBI:15377"/>
        <dbReference type="ChEBI" id="CHEBI:29999"/>
        <dbReference type="ChEBI" id="CHEBI:43474"/>
        <dbReference type="ChEBI" id="CHEBI:83421"/>
        <dbReference type="EC" id="3.1.3.16"/>
    </reaction>
</comment>
<comment type="cofactor">
    <cofactor evidence="2">
        <name>Mg(2+)</name>
        <dbReference type="ChEBI" id="CHEBI:18420"/>
    </cofactor>
</comment>
<reference evidence="15" key="2">
    <citation type="journal article" date="2022" name="Hortic Res">
        <title>The genome of Dioscorea zingiberensis sheds light on the biosynthesis, origin and evolution of the medicinally important diosgenin saponins.</title>
        <authorList>
            <person name="Li Y."/>
            <person name="Tan C."/>
            <person name="Li Z."/>
            <person name="Guo J."/>
            <person name="Li S."/>
            <person name="Chen X."/>
            <person name="Wang C."/>
            <person name="Dai X."/>
            <person name="Yang H."/>
            <person name="Song W."/>
            <person name="Hou L."/>
            <person name="Xu J."/>
            <person name="Tong Z."/>
            <person name="Xu A."/>
            <person name="Yuan X."/>
            <person name="Wang W."/>
            <person name="Yang Q."/>
            <person name="Chen L."/>
            <person name="Sun Z."/>
            <person name="Wang K."/>
            <person name="Pan B."/>
            <person name="Chen J."/>
            <person name="Bao Y."/>
            <person name="Liu F."/>
            <person name="Qi X."/>
            <person name="Gang D.R."/>
            <person name="Wen J."/>
            <person name="Li J."/>
        </authorList>
    </citation>
    <scope>NUCLEOTIDE SEQUENCE</scope>
    <source>
        <strain evidence="15">Dzin_1.0</strain>
    </source>
</reference>
<name>A0A9D5HCI4_9LILI</name>
<evidence type="ECO:0000256" key="2">
    <source>
        <dbReference type="ARBA" id="ARBA00001946"/>
    </source>
</evidence>
<evidence type="ECO:0000256" key="5">
    <source>
        <dbReference type="ARBA" id="ARBA00022723"/>
    </source>
</evidence>
<evidence type="ECO:0000256" key="8">
    <source>
        <dbReference type="ARBA" id="ARBA00022912"/>
    </source>
</evidence>
<evidence type="ECO:0000256" key="1">
    <source>
        <dbReference type="ARBA" id="ARBA00001936"/>
    </source>
</evidence>
<sequence>MPEGDKTPMERFLARANVGEGFSQNSSLAMALRRRADSRSMGSDVGSGSGSGAGNQDVKPDPSKGESSNSSSSPDAGRHPDPGGGNGGGDGVLYRGLAYGWVSVVGRRRDMEDTLAVAQSFTDGYDFYGVYDGHGGPAVANLCKDRMHVVLAEELGGAEQENWDLAMTNSFARVDAEATDGEENRRNETSMVGSTAVVAVVGPNRIVVANCGDSRAVISRGGVAIPLSVDHKPERPDELARVEAAGGTVVHWHGYRIFGVLATSRAIGDFCLKPYVIAEPEVMVVDRTYKDEFLILASDGLWDVVSSEKACRVVRRYLSGRSARVAPPAGRVQRRHTVTEAATLLVEIALSHGSGDNITVVVVELKKLDVRRGSVIVLPKVKPPSPTLPSSIEPETGNHKAKQGPWGEVAQEEASTGRRF</sequence>
<evidence type="ECO:0000256" key="4">
    <source>
        <dbReference type="ARBA" id="ARBA00013081"/>
    </source>
</evidence>
<keyword evidence="7" id="KW-0460">Magnesium</keyword>
<evidence type="ECO:0000256" key="12">
    <source>
        <dbReference type="RuleBase" id="RU003465"/>
    </source>
</evidence>
<dbReference type="PANTHER" id="PTHR47992">
    <property type="entry name" value="PROTEIN PHOSPHATASE"/>
    <property type="match status" value="1"/>
</dbReference>
<keyword evidence="16" id="KW-1185">Reference proteome</keyword>
<comment type="similarity">
    <text evidence="3 12">Belongs to the PP2C family.</text>
</comment>
<proteinExistence type="inferred from homology"/>
<keyword evidence="8 12" id="KW-0904">Protein phosphatase</keyword>
<dbReference type="InterPro" id="IPR015655">
    <property type="entry name" value="PP2C"/>
</dbReference>
<comment type="cofactor">
    <cofactor evidence="1">
        <name>Mn(2+)</name>
        <dbReference type="ChEBI" id="CHEBI:29035"/>
    </cofactor>
</comment>
<keyword evidence="5" id="KW-0479">Metal-binding</keyword>
<feature type="domain" description="PPM-type phosphatase" evidence="14">
    <location>
        <begin position="98"/>
        <end position="365"/>
    </location>
</feature>
<dbReference type="FunFam" id="3.60.40.10:FF:000291">
    <property type="entry name" value="Protein phosphatase 2C 50"/>
    <property type="match status" value="1"/>
</dbReference>
<dbReference type="CDD" id="cd00143">
    <property type="entry name" value="PP2Cc"/>
    <property type="match status" value="1"/>
</dbReference>
<evidence type="ECO:0000259" key="14">
    <source>
        <dbReference type="PROSITE" id="PS51746"/>
    </source>
</evidence>
<evidence type="ECO:0000256" key="6">
    <source>
        <dbReference type="ARBA" id="ARBA00022801"/>
    </source>
</evidence>
<organism evidence="15 16">
    <name type="scientific">Dioscorea zingiberensis</name>
    <dbReference type="NCBI Taxonomy" id="325984"/>
    <lineage>
        <taxon>Eukaryota</taxon>
        <taxon>Viridiplantae</taxon>
        <taxon>Streptophyta</taxon>
        <taxon>Embryophyta</taxon>
        <taxon>Tracheophyta</taxon>
        <taxon>Spermatophyta</taxon>
        <taxon>Magnoliopsida</taxon>
        <taxon>Liliopsida</taxon>
        <taxon>Dioscoreales</taxon>
        <taxon>Dioscoreaceae</taxon>
        <taxon>Dioscorea</taxon>
    </lineage>
</organism>
<dbReference type="SMART" id="SM00331">
    <property type="entry name" value="PP2C_SIG"/>
    <property type="match status" value="1"/>
</dbReference>
<dbReference type="InterPro" id="IPR001932">
    <property type="entry name" value="PPM-type_phosphatase-like_dom"/>
</dbReference>